<feature type="transmembrane region" description="Helical" evidence="5">
    <location>
        <begin position="224"/>
        <end position="242"/>
    </location>
</feature>
<keyword evidence="8" id="KW-1185">Reference proteome</keyword>
<evidence type="ECO:0000256" key="1">
    <source>
        <dbReference type="ARBA" id="ARBA00004141"/>
    </source>
</evidence>
<dbReference type="InterPro" id="IPR007016">
    <property type="entry name" value="O-antigen_ligase-rel_domated"/>
</dbReference>
<dbReference type="PANTHER" id="PTHR37422:SF13">
    <property type="entry name" value="LIPOPOLYSACCHARIDE BIOSYNTHESIS PROTEIN PA4999-RELATED"/>
    <property type="match status" value="1"/>
</dbReference>
<gene>
    <name evidence="7" type="ORF">SAMN04487908_10987</name>
</gene>
<keyword evidence="2 5" id="KW-0812">Transmembrane</keyword>
<feature type="transmembrane region" description="Helical" evidence="5">
    <location>
        <begin position="201"/>
        <end position="218"/>
    </location>
</feature>
<evidence type="ECO:0000256" key="4">
    <source>
        <dbReference type="ARBA" id="ARBA00023136"/>
    </source>
</evidence>
<feature type="transmembrane region" description="Helical" evidence="5">
    <location>
        <begin position="76"/>
        <end position="92"/>
    </location>
</feature>
<proteinExistence type="predicted"/>
<feature type="transmembrane region" description="Helical" evidence="5">
    <location>
        <begin position="23"/>
        <end position="40"/>
    </location>
</feature>
<keyword evidence="4 5" id="KW-0472">Membrane</keyword>
<reference evidence="8" key="1">
    <citation type="submission" date="2016-11" db="EMBL/GenBank/DDBJ databases">
        <authorList>
            <person name="Varghese N."/>
            <person name="Submissions S."/>
        </authorList>
    </citation>
    <scope>NUCLEOTIDE SEQUENCE [LARGE SCALE GENOMIC DNA]</scope>
    <source>
        <strain evidence="8">DSM 26349</strain>
    </source>
</reference>
<keyword evidence="7" id="KW-0436">Ligase</keyword>
<feature type="transmembrane region" description="Helical" evidence="5">
    <location>
        <begin position="134"/>
        <end position="153"/>
    </location>
</feature>
<dbReference type="EMBL" id="FQYV01000009">
    <property type="protein sequence ID" value="SHJ09509.1"/>
    <property type="molecule type" value="Genomic_DNA"/>
</dbReference>
<dbReference type="InterPro" id="IPR051533">
    <property type="entry name" value="WaaL-like"/>
</dbReference>
<protein>
    <submittedName>
        <fullName evidence="7">O-antigen ligase like membrane protein</fullName>
    </submittedName>
</protein>
<evidence type="ECO:0000256" key="5">
    <source>
        <dbReference type="SAM" id="Phobius"/>
    </source>
</evidence>
<dbReference type="PANTHER" id="PTHR37422">
    <property type="entry name" value="TEICHURONIC ACID BIOSYNTHESIS PROTEIN TUAE"/>
    <property type="match status" value="1"/>
</dbReference>
<dbReference type="STRING" id="797419.SAMN05216556_11127"/>
<dbReference type="Pfam" id="PF04932">
    <property type="entry name" value="Wzy_C"/>
    <property type="match status" value="1"/>
</dbReference>
<comment type="subcellular location">
    <subcellularLocation>
        <location evidence="1">Membrane</location>
        <topology evidence="1">Multi-pass membrane protein</topology>
    </subcellularLocation>
</comment>
<feature type="domain" description="O-antigen ligase-related" evidence="6">
    <location>
        <begin position="209"/>
        <end position="357"/>
    </location>
</feature>
<dbReference type="AlphaFoldDB" id="A0A1M6GHT8"/>
<feature type="transmembrane region" description="Helical" evidence="5">
    <location>
        <begin position="254"/>
        <end position="270"/>
    </location>
</feature>
<feature type="transmembrane region" description="Helical" evidence="5">
    <location>
        <begin position="104"/>
        <end position="122"/>
    </location>
</feature>
<feature type="transmembrane region" description="Helical" evidence="5">
    <location>
        <begin position="373"/>
        <end position="388"/>
    </location>
</feature>
<accession>A0A1M6GHT8</accession>
<evidence type="ECO:0000256" key="2">
    <source>
        <dbReference type="ARBA" id="ARBA00022692"/>
    </source>
</evidence>
<dbReference type="OrthoDB" id="1118890at2"/>
<dbReference type="GO" id="GO:0016020">
    <property type="term" value="C:membrane"/>
    <property type="evidence" value="ECO:0007669"/>
    <property type="project" value="UniProtKB-SubCell"/>
</dbReference>
<evidence type="ECO:0000313" key="8">
    <source>
        <dbReference type="Proteomes" id="UP000184172"/>
    </source>
</evidence>
<feature type="transmembrane region" description="Helical" evidence="5">
    <location>
        <begin position="173"/>
        <end position="194"/>
    </location>
</feature>
<keyword evidence="3 5" id="KW-1133">Transmembrane helix</keyword>
<sequence length="449" mass="50616">MVFYFIAAFAFFCYRMIVSQNKFVTALLAVSYFTGLEVFIRMARSTIFWEQGKYAVIFFSLWGMVYVGFKKNAVPYVLYLLFLLPAVGLTLSNIDFDENFRKTVLFNLSGPFCLSVASVFCFGRTIKRDELLKILDYIVYPLIATTIYVILYTPTGRELFISTQSNSATSGGYSGNQVSTMLGLGFFILVTRFFIPYRNVLVHWTMMFFMALMGYRALLTFSRGGVITAVLMAGIFITFYYLNSTAITKRKTMIKLFVIGLGVVFLWGYTEVTTGGMIVNRYTNKNAKGVEKKDITTGRGKLIEAEFSQFIGNPWLGGGVGSSSDNFEEELGVKAASHNEVSRMFSEHGLFGLLALLTLIFAPMITKLQGRKNIYFLAFLSFWFLTLMHSAMRIAAPAFIYALCLLNIDYSPVKKPAKRKKTLAKSQAVIGQYSTLAYSEENIRDINSN</sequence>
<dbReference type="RefSeq" id="WP_083540696.1">
    <property type="nucleotide sequence ID" value="NZ_FNNS01000011.1"/>
</dbReference>
<evidence type="ECO:0000256" key="3">
    <source>
        <dbReference type="ARBA" id="ARBA00022989"/>
    </source>
</evidence>
<feature type="transmembrane region" description="Helical" evidence="5">
    <location>
        <begin position="52"/>
        <end position="69"/>
    </location>
</feature>
<dbReference type="GO" id="GO:0016874">
    <property type="term" value="F:ligase activity"/>
    <property type="evidence" value="ECO:0007669"/>
    <property type="project" value="UniProtKB-KW"/>
</dbReference>
<dbReference type="Proteomes" id="UP000184172">
    <property type="component" value="Unassembled WGS sequence"/>
</dbReference>
<evidence type="ECO:0000313" key="7">
    <source>
        <dbReference type="EMBL" id="SHJ09509.1"/>
    </source>
</evidence>
<evidence type="ECO:0000259" key="6">
    <source>
        <dbReference type="Pfam" id="PF04932"/>
    </source>
</evidence>
<organism evidence="7 8">
    <name type="scientific">Aequorivita viscosa</name>
    <dbReference type="NCBI Taxonomy" id="797419"/>
    <lineage>
        <taxon>Bacteria</taxon>
        <taxon>Pseudomonadati</taxon>
        <taxon>Bacteroidota</taxon>
        <taxon>Flavobacteriia</taxon>
        <taxon>Flavobacteriales</taxon>
        <taxon>Flavobacteriaceae</taxon>
        <taxon>Aequorivita</taxon>
    </lineage>
</organism>
<name>A0A1M6GHT8_9FLAO</name>
<feature type="transmembrane region" description="Helical" evidence="5">
    <location>
        <begin position="348"/>
        <end position="366"/>
    </location>
</feature>